<reference evidence="11" key="1">
    <citation type="submission" date="2025-08" db="UniProtKB">
        <authorList>
            <consortium name="RefSeq"/>
        </authorList>
    </citation>
    <scope>IDENTIFICATION</scope>
</reference>
<evidence type="ECO:0000313" key="11">
    <source>
        <dbReference type="RefSeq" id="XP_016496263.1"/>
    </source>
</evidence>
<dbReference type="InterPro" id="IPR001087">
    <property type="entry name" value="GDSL"/>
</dbReference>
<gene>
    <name evidence="11" type="primary">LOC107815230</name>
</gene>
<dbReference type="STRING" id="4097.A0A1S4C592"/>
<keyword evidence="6" id="KW-0442">Lipid degradation</keyword>
<accession>A0A1S4C592</accession>
<dbReference type="InterPro" id="IPR035669">
    <property type="entry name" value="SGNH_plant_lipase-like"/>
</dbReference>
<comment type="subcellular location">
    <subcellularLocation>
        <location evidence="1">Secreted</location>
    </subcellularLocation>
</comment>
<dbReference type="AlphaFoldDB" id="A0A1S4C592"/>
<evidence type="ECO:0000256" key="7">
    <source>
        <dbReference type="ARBA" id="ARBA00023098"/>
    </source>
</evidence>
<dbReference type="OrthoDB" id="1600564at2759"/>
<dbReference type="RefSeq" id="XP_016496263.1">
    <property type="nucleotide sequence ID" value="XM_016640777.1"/>
</dbReference>
<evidence type="ECO:0000256" key="1">
    <source>
        <dbReference type="ARBA" id="ARBA00004613"/>
    </source>
</evidence>
<dbReference type="GO" id="GO:0016788">
    <property type="term" value="F:hydrolase activity, acting on ester bonds"/>
    <property type="evidence" value="ECO:0007669"/>
    <property type="project" value="InterPro"/>
</dbReference>
<evidence type="ECO:0000256" key="6">
    <source>
        <dbReference type="ARBA" id="ARBA00022963"/>
    </source>
</evidence>
<dbReference type="InterPro" id="IPR051238">
    <property type="entry name" value="GDSL_esterase/lipase"/>
</dbReference>
<proteinExistence type="inferred from homology"/>
<evidence type="ECO:0000256" key="10">
    <source>
        <dbReference type="SAM" id="Phobius"/>
    </source>
</evidence>
<dbReference type="InterPro" id="IPR036514">
    <property type="entry name" value="SGNH_hydro_sf"/>
</dbReference>
<keyword evidence="3" id="KW-0964">Secreted</keyword>
<keyword evidence="10" id="KW-0472">Membrane</keyword>
<dbReference type="Gene3D" id="3.40.50.1110">
    <property type="entry name" value="SGNH hydrolase"/>
    <property type="match status" value="1"/>
</dbReference>
<comment type="similarity">
    <text evidence="2">Belongs to the 'GDSL' lipolytic enzyme family.</text>
</comment>
<evidence type="ECO:0000256" key="4">
    <source>
        <dbReference type="ARBA" id="ARBA00022729"/>
    </source>
</evidence>
<dbReference type="PANTHER" id="PTHR45650">
    <property type="entry name" value="GDSL-LIKE LIPASE/ACYLHYDROLASE-RELATED"/>
    <property type="match status" value="1"/>
</dbReference>
<evidence type="ECO:0000256" key="2">
    <source>
        <dbReference type="ARBA" id="ARBA00008668"/>
    </source>
</evidence>
<feature type="region of interest" description="Disordered" evidence="9">
    <location>
        <begin position="1"/>
        <end position="23"/>
    </location>
</feature>
<feature type="transmembrane region" description="Helical" evidence="10">
    <location>
        <begin position="73"/>
        <end position="92"/>
    </location>
</feature>
<evidence type="ECO:0000256" key="5">
    <source>
        <dbReference type="ARBA" id="ARBA00022801"/>
    </source>
</evidence>
<keyword evidence="10" id="KW-1133">Transmembrane helix</keyword>
<keyword evidence="4" id="KW-0732">Signal</keyword>
<sequence length="432" mass="47966">MEPELDFDKDVPTQTPAYSAPPAPISAPLIQRYQSGYPGPQGHFQGQQSQQMRKASEVNALDMIKEHTMEGQFMTWNVLFLYNLALLVILSFQEAIAVPQFTALFAFGDSLIDPGNNNYLPNSLAKANYVPYGVDFIGPTGRFCNGRTMIDYLGDLLGLPLIPAYTATIAMGSDISKGVNYASAAAGILDETGHNLGERFSLNQQIQNFEDTLNQLKQQMEEQDLSYYLATSLVVMNLGNNDYINNYLQPSLYTTSSNYKPRDYADLLIKHYSRQILALHAIGLRKFLLGAIGPLGCIPSQVGTGLAPPGKCVSIVNEMIGMFNSQLRFLVDQLNKDNPHSIFIYGNTFGGFIEIFNNASVYGFEVKDRGCCGVGRRITCLPLSVPCFNRDQYLFWDAFHPTQAVNQILARKAYSGSLHDCYPINVQQMAQF</sequence>
<dbReference type="KEGG" id="nta:107815230"/>
<keyword evidence="10" id="KW-0812">Transmembrane</keyword>
<keyword evidence="7" id="KW-0443">Lipid metabolism</keyword>
<dbReference type="GO" id="GO:0005576">
    <property type="term" value="C:extracellular region"/>
    <property type="evidence" value="ECO:0007669"/>
    <property type="project" value="UniProtKB-SubCell"/>
</dbReference>
<dbReference type="OMA" id="EKAYNGP"/>
<feature type="coiled-coil region" evidence="8">
    <location>
        <begin position="199"/>
        <end position="226"/>
    </location>
</feature>
<evidence type="ECO:0000256" key="9">
    <source>
        <dbReference type="SAM" id="MobiDB-lite"/>
    </source>
</evidence>
<protein>
    <submittedName>
        <fullName evidence="11">GDSL esterase/lipase At5g08460-like</fullName>
    </submittedName>
</protein>
<dbReference type="Pfam" id="PF00657">
    <property type="entry name" value="Lipase_GDSL"/>
    <property type="match status" value="1"/>
</dbReference>
<dbReference type="PaxDb" id="4097-A0A1S4C592"/>
<evidence type="ECO:0000256" key="8">
    <source>
        <dbReference type="SAM" id="Coils"/>
    </source>
</evidence>
<name>A0A1S4C592_TOBAC</name>
<dbReference type="PANTHER" id="PTHR45650:SF32">
    <property type="entry name" value="GDSL-LIKE LIPASE_ACYLHYDROLASE"/>
    <property type="match status" value="1"/>
</dbReference>
<dbReference type="GO" id="GO:0016042">
    <property type="term" value="P:lipid catabolic process"/>
    <property type="evidence" value="ECO:0007669"/>
    <property type="project" value="UniProtKB-KW"/>
</dbReference>
<dbReference type="CDD" id="cd01837">
    <property type="entry name" value="SGNH_plant_lipase_like"/>
    <property type="match status" value="1"/>
</dbReference>
<keyword evidence="8" id="KW-0175">Coiled coil</keyword>
<organism evidence="11">
    <name type="scientific">Nicotiana tabacum</name>
    <name type="common">Common tobacco</name>
    <dbReference type="NCBI Taxonomy" id="4097"/>
    <lineage>
        <taxon>Eukaryota</taxon>
        <taxon>Viridiplantae</taxon>
        <taxon>Streptophyta</taxon>
        <taxon>Embryophyta</taxon>
        <taxon>Tracheophyta</taxon>
        <taxon>Spermatophyta</taxon>
        <taxon>Magnoliopsida</taxon>
        <taxon>eudicotyledons</taxon>
        <taxon>Gunneridae</taxon>
        <taxon>Pentapetalae</taxon>
        <taxon>asterids</taxon>
        <taxon>lamiids</taxon>
        <taxon>Solanales</taxon>
        <taxon>Solanaceae</taxon>
        <taxon>Nicotianoideae</taxon>
        <taxon>Nicotianeae</taxon>
        <taxon>Nicotiana</taxon>
    </lineage>
</organism>
<keyword evidence="5" id="KW-0378">Hydrolase</keyword>
<feature type="compositionally biased region" description="Basic and acidic residues" evidence="9">
    <location>
        <begin position="1"/>
        <end position="11"/>
    </location>
</feature>
<dbReference type="SUPFAM" id="SSF52266">
    <property type="entry name" value="SGNH hydrolase"/>
    <property type="match status" value="1"/>
</dbReference>
<evidence type="ECO:0000256" key="3">
    <source>
        <dbReference type="ARBA" id="ARBA00022525"/>
    </source>
</evidence>